<evidence type="ECO:0000256" key="6">
    <source>
        <dbReference type="ARBA" id="ARBA00023098"/>
    </source>
</evidence>
<evidence type="ECO:0000256" key="3">
    <source>
        <dbReference type="ARBA" id="ARBA00022692"/>
    </source>
</evidence>
<evidence type="ECO:0000313" key="10">
    <source>
        <dbReference type="EMBL" id="OSX76299.1"/>
    </source>
</evidence>
<accession>A0A1X6P5W3</accession>
<dbReference type="InterPro" id="IPR036400">
    <property type="entry name" value="Cyt_B5-like_heme/steroid_sf"/>
</dbReference>
<evidence type="ECO:0000256" key="8">
    <source>
        <dbReference type="SAM" id="Phobius"/>
    </source>
</evidence>
<evidence type="ECO:0000313" key="11">
    <source>
        <dbReference type="Proteomes" id="UP000218209"/>
    </source>
</evidence>
<evidence type="ECO:0000256" key="2">
    <source>
        <dbReference type="ARBA" id="ARBA00009295"/>
    </source>
</evidence>
<dbReference type="Proteomes" id="UP000218209">
    <property type="component" value="Unassembled WGS sequence"/>
</dbReference>
<evidence type="ECO:0000256" key="7">
    <source>
        <dbReference type="ARBA" id="ARBA00023136"/>
    </source>
</evidence>
<evidence type="ECO:0000256" key="5">
    <source>
        <dbReference type="ARBA" id="ARBA00023002"/>
    </source>
</evidence>
<dbReference type="SUPFAM" id="SSF55856">
    <property type="entry name" value="Cytochrome b5-like heme/steroid binding domain"/>
    <property type="match status" value="1"/>
</dbReference>
<dbReference type="InterPro" id="IPR005804">
    <property type="entry name" value="FA_desaturase_dom"/>
</dbReference>
<dbReference type="OrthoDB" id="260091at2759"/>
<gene>
    <name evidence="10" type="ORF">BU14_0199s0006</name>
</gene>
<organism evidence="10 11">
    <name type="scientific">Porphyra umbilicalis</name>
    <name type="common">Purple laver</name>
    <name type="synonym">Red alga</name>
    <dbReference type="NCBI Taxonomy" id="2786"/>
    <lineage>
        <taxon>Eukaryota</taxon>
        <taxon>Rhodophyta</taxon>
        <taxon>Bangiophyceae</taxon>
        <taxon>Bangiales</taxon>
        <taxon>Bangiaceae</taxon>
        <taxon>Porphyra</taxon>
    </lineage>
</organism>
<reference evidence="10 11" key="1">
    <citation type="submission" date="2017-03" db="EMBL/GenBank/DDBJ databases">
        <title>WGS assembly of Porphyra umbilicalis.</title>
        <authorList>
            <person name="Brawley S.H."/>
            <person name="Blouin N.A."/>
            <person name="Ficko-Blean E."/>
            <person name="Wheeler G.L."/>
            <person name="Lohr M."/>
            <person name="Goodson H.V."/>
            <person name="Jenkins J.W."/>
            <person name="Blaby-Haas C.E."/>
            <person name="Helliwell K.E."/>
            <person name="Chan C."/>
            <person name="Marriage T."/>
            <person name="Bhattacharya D."/>
            <person name="Klein A.S."/>
            <person name="Badis Y."/>
            <person name="Brodie J."/>
            <person name="Cao Y."/>
            <person name="Collen J."/>
            <person name="Dittami S.M."/>
            <person name="Gachon C.M."/>
            <person name="Green B.R."/>
            <person name="Karpowicz S."/>
            <person name="Kim J.W."/>
            <person name="Kudahl U."/>
            <person name="Lin S."/>
            <person name="Michel G."/>
            <person name="Mittag M."/>
            <person name="Olson B.J."/>
            <person name="Pangilinan J."/>
            <person name="Peng Y."/>
            <person name="Qiu H."/>
            <person name="Shu S."/>
            <person name="Singer J.T."/>
            <person name="Smith A.G."/>
            <person name="Sprecher B.N."/>
            <person name="Wagner V."/>
            <person name="Wang W."/>
            <person name="Wang Z.-Y."/>
            <person name="Yan J."/>
            <person name="Yarish C."/>
            <person name="Zoeuner-Riek S."/>
            <person name="Zhuang Y."/>
            <person name="Zou Y."/>
            <person name="Lindquist E.A."/>
            <person name="Grimwood J."/>
            <person name="Barry K."/>
            <person name="Rokhsar D.S."/>
            <person name="Schmutz J."/>
            <person name="Stiller J.W."/>
            <person name="Grossman A.R."/>
            <person name="Prochnik S.E."/>
        </authorList>
    </citation>
    <scope>NUCLEOTIDE SEQUENCE [LARGE SCALE GENOMIC DNA]</scope>
    <source>
        <strain evidence="10">4086291</strain>
    </source>
</reference>
<dbReference type="AlphaFoldDB" id="A0A1X6P5W3"/>
<dbReference type="PANTHER" id="PTHR19353">
    <property type="entry name" value="FATTY ACID DESATURASE 2"/>
    <property type="match status" value="1"/>
</dbReference>
<dbReference type="Pfam" id="PF00173">
    <property type="entry name" value="Cyt-b5"/>
    <property type="match status" value="1"/>
</dbReference>
<proteinExistence type="inferred from homology"/>
<feature type="transmembrane region" description="Helical" evidence="8">
    <location>
        <begin position="348"/>
        <end position="369"/>
    </location>
</feature>
<feature type="transmembrane region" description="Helical" evidence="8">
    <location>
        <begin position="285"/>
        <end position="305"/>
    </location>
</feature>
<name>A0A1X6P5W3_PORUM</name>
<keyword evidence="11" id="KW-1185">Reference proteome</keyword>
<dbReference type="PIRSF" id="PIRSF015921">
    <property type="entry name" value="FA_sphinglp_des"/>
    <property type="match status" value="1"/>
</dbReference>
<dbReference type="GO" id="GO:0016020">
    <property type="term" value="C:membrane"/>
    <property type="evidence" value="ECO:0007669"/>
    <property type="project" value="UniProtKB-SubCell"/>
</dbReference>
<protein>
    <recommendedName>
        <fullName evidence="9">Cytochrome b5 heme-binding domain-containing protein</fullName>
    </recommendedName>
</protein>
<dbReference type="SMART" id="SM01117">
    <property type="entry name" value="Cyt-b5"/>
    <property type="match status" value="1"/>
</dbReference>
<evidence type="ECO:0000259" key="9">
    <source>
        <dbReference type="PROSITE" id="PS50255"/>
    </source>
</evidence>
<dbReference type="PANTHER" id="PTHR19353:SF88">
    <property type="entry name" value="DELTA(5) FATTY ACID DESATURASE FAT-4"/>
    <property type="match status" value="1"/>
</dbReference>
<keyword evidence="3 8" id="KW-0812">Transmembrane</keyword>
<dbReference type="GO" id="GO:0016717">
    <property type="term" value="F:oxidoreductase activity, acting on paired donors, with oxidation of a pair of donors resulting in the reduction of molecular oxygen to two molecules of water"/>
    <property type="evidence" value="ECO:0007669"/>
    <property type="project" value="TreeGrafter"/>
</dbReference>
<dbReference type="Pfam" id="PF00487">
    <property type="entry name" value="FA_desaturase"/>
    <property type="match status" value="1"/>
</dbReference>
<feature type="transmembrane region" description="Helical" evidence="8">
    <location>
        <begin position="150"/>
        <end position="169"/>
    </location>
</feature>
<comment type="subcellular location">
    <subcellularLocation>
        <location evidence="1">Membrane</location>
        <topology evidence="1">Multi-pass membrane protein</topology>
    </subcellularLocation>
</comment>
<dbReference type="InterPro" id="IPR001199">
    <property type="entry name" value="Cyt_B5-like_heme/steroid-bd"/>
</dbReference>
<dbReference type="EMBL" id="KV918873">
    <property type="protein sequence ID" value="OSX76299.1"/>
    <property type="molecule type" value="Genomic_DNA"/>
</dbReference>
<comment type="similarity">
    <text evidence="2">Belongs to the fatty acid desaturase type 1 family.</text>
</comment>
<keyword evidence="5" id="KW-0560">Oxidoreductase</keyword>
<feature type="domain" description="Cytochrome b5 heme-binding" evidence="9">
    <location>
        <begin position="28"/>
        <end position="103"/>
    </location>
</feature>
<evidence type="ECO:0000256" key="4">
    <source>
        <dbReference type="ARBA" id="ARBA00022989"/>
    </source>
</evidence>
<keyword evidence="4 8" id="KW-1133">Transmembrane helix</keyword>
<dbReference type="GO" id="GO:0006629">
    <property type="term" value="P:lipid metabolic process"/>
    <property type="evidence" value="ECO:0007669"/>
    <property type="project" value="UniProtKB-KW"/>
</dbReference>
<keyword evidence="6" id="KW-0443">Lipid metabolism</keyword>
<dbReference type="Gene3D" id="3.10.120.10">
    <property type="entry name" value="Cytochrome b5-like heme/steroid binding domain"/>
    <property type="match status" value="1"/>
</dbReference>
<keyword evidence="7 8" id="KW-0472">Membrane</keyword>
<dbReference type="InterPro" id="IPR012171">
    <property type="entry name" value="Fatty_acid_desaturase"/>
</dbReference>
<dbReference type="CDD" id="cd03506">
    <property type="entry name" value="Delta6-FADS-like"/>
    <property type="match status" value="1"/>
</dbReference>
<feature type="transmembrane region" description="Helical" evidence="8">
    <location>
        <begin position="175"/>
        <end position="198"/>
    </location>
</feature>
<sequence>MAPDIRRFNPDADDEGLADLTGSLRGHGRTVEAAELRKHASRADAWISIRGKVYDVSAFSAVHPGGDIVLTAAGKDATDVFAAFHQNTDSYKLLPGLYVGELVEDVKAPGAGVAAIDGTTSVRSPEYLADVVGMRQELQRQRLFDSSKPFYVYKVLFNLSLLVTSVALLRSFGSTLGGVVASALVLALFWQQCGWLAHDFLHHQVFRNRALGNAAGILIGNIWQGFSVSWWKTKHNHHHAVPNVVDALSGGDPDIHTTPVLLWSEKLIEGEDFASLPRWLMRNQWFLYWPILCMARTSWVIQSLLFQAEPDSVYCSTKRMRYAEAAGLVMHHVGFLALSSYAGSWPLWLLFCTLSQGLGGLLIGVVFTVGHNAMEVLNDVDVSATDFVRLQVRTTRDVTPGLFNDWFTGGLGYQVEHHIWPTLPRHSLPAAARILRPFCAKYGIRYTCEGLVEGNVAVCRLLADLGRNL</sequence>
<evidence type="ECO:0000256" key="1">
    <source>
        <dbReference type="ARBA" id="ARBA00004141"/>
    </source>
</evidence>
<dbReference type="PROSITE" id="PS50255">
    <property type="entry name" value="CYTOCHROME_B5_2"/>
    <property type="match status" value="1"/>
</dbReference>